<organism evidence="1 2">
    <name type="scientific">Williamsia serinedens</name>
    <dbReference type="NCBI Taxonomy" id="391736"/>
    <lineage>
        <taxon>Bacteria</taxon>
        <taxon>Bacillati</taxon>
        <taxon>Actinomycetota</taxon>
        <taxon>Actinomycetes</taxon>
        <taxon>Mycobacteriales</taxon>
        <taxon>Nocardiaceae</taxon>
        <taxon>Williamsia</taxon>
    </lineage>
</organism>
<protein>
    <submittedName>
        <fullName evidence="1">Uncharacterized protein</fullName>
    </submittedName>
</protein>
<evidence type="ECO:0000313" key="1">
    <source>
        <dbReference type="EMBL" id="MCP2160779.1"/>
    </source>
</evidence>
<accession>A0ABT1H1C2</accession>
<evidence type="ECO:0000313" key="2">
    <source>
        <dbReference type="Proteomes" id="UP001205740"/>
    </source>
</evidence>
<dbReference type="Proteomes" id="UP001205740">
    <property type="component" value="Unassembled WGS sequence"/>
</dbReference>
<gene>
    <name evidence="1" type="ORF">LX12_001966</name>
</gene>
<name>A0ABT1H1C2_9NOCA</name>
<keyword evidence="2" id="KW-1185">Reference proteome</keyword>
<sequence>MLTILLLAASVVVFVRPITGEAAPPPRDAGVKCVGSSDVTLPETYDAIVESLAPSLPPAARTPMLDSRRDVLKRLTQIGVASTTISDHPYGIGATADSPMLQYRNPLSTFIVTQLIRTREGKAAGGIRLDHMTLSQAVETAYFYIYVTFIVPASIISQTVPPLFPVNGIGLGTLISLPLSLGSTGMGLVLGSLSNGLANACLARKTQRQIDEVHSDQDADLRFTRQVPSMLDGLAAQVRLADKQKCPSIGVQPLSRIVARTSDNLRRSDPRSAARVTDAERRIQSALRTTRINRAIIPTDQAEFTTVETVLSTILSFVPSVGGPITNAIVGLGAKAAEPADRRNVVPLADLPVADALTGIGYGYAVTTQMLKFVTGNVGSGIGAALSPATGGLNVWNLVPSPWGLINAPNTYGITTYNNVLRSLCFAEDYRPSSSPR</sequence>
<comment type="caution">
    <text evidence="1">The sequence shown here is derived from an EMBL/GenBank/DDBJ whole genome shotgun (WGS) entry which is preliminary data.</text>
</comment>
<proteinExistence type="predicted"/>
<reference evidence="1 2" key="1">
    <citation type="submission" date="2022-06" db="EMBL/GenBank/DDBJ databases">
        <title>Genomic Encyclopedia of Archaeal and Bacterial Type Strains, Phase II (KMG-II): from individual species to whole genera.</title>
        <authorList>
            <person name="Goeker M."/>
        </authorList>
    </citation>
    <scope>NUCLEOTIDE SEQUENCE [LARGE SCALE GENOMIC DNA]</scope>
    <source>
        <strain evidence="1 2">DSM 45037</strain>
    </source>
</reference>
<dbReference type="EMBL" id="JAMTCG010000003">
    <property type="protein sequence ID" value="MCP2160779.1"/>
    <property type="molecule type" value="Genomic_DNA"/>
</dbReference>